<proteinExistence type="predicted"/>
<feature type="transmembrane region" description="Helical" evidence="1">
    <location>
        <begin position="23"/>
        <end position="44"/>
    </location>
</feature>
<keyword evidence="1" id="KW-0812">Transmembrane</keyword>
<feature type="transmembrane region" description="Helical" evidence="1">
    <location>
        <begin position="56"/>
        <end position="78"/>
    </location>
</feature>
<evidence type="ECO:0000313" key="3">
    <source>
        <dbReference type="Proteomes" id="UP001519887"/>
    </source>
</evidence>
<protein>
    <recommendedName>
        <fullName evidence="4">ABC transporter permease</fullName>
    </recommendedName>
</protein>
<evidence type="ECO:0000313" key="2">
    <source>
        <dbReference type="EMBL" id="MBW7459578.1"/>
    </source>
</evidence>
<keyword evidence="3" id="KW-1185">Reference proteome</keyword>
<dbReference type="Proteomes" id="UP001519887">
    <property type="component" value="Unassembled WGS sequence"/>
</dbReference>
<comment type="caution">
    <text evidence="2">The sequence shown here is derived from an EMBL/GenBank/DDBJ whole genome shotgun (WGS) entry which is preliminary data.</text>
</comment>
<sequence>MHSLTAGIINELEKWWLQRKTKWFLLFLVLIPVLAAWLVARVQGNAGISAIVGNDFPLIMLGILTTVLLPLYLFMCAADSFTA</sequence>
<organism evidence="2 3">
    <name type="scientific">Paenibacillus sepulcri</name>
    <dbReference type="NCBI Taxonomy" id="359917"/>
    <lineage>
        <taxon>Bacteria</taxon>
        <taxon>Bacillati</taxon>
        <taxon>Bacillota</taxon>
        <taxon>Bacilli</taxon>
        <taxon>Bacillales</taxon>
        <taxon>Paenibacillaceae</taxon>
        <taxon>Paenibacillus</taxon>
    </lineage>
</organism>
<feature type="non-terminal residue" evidence="2">
    <location>
        <position position="83"/>
    </location>
</feature>
<reference evidence="2 3" key="1">
    <citation type="submission" date="2021-07" db="EMBL/GenBank/DDBJ databases">
        <title>Paenibacillus radiodurans sp. nov., isolated from the southeastern edge of Tengger Desert.</title>
        <authorList>
            <person name="Zhang G."/>
        </authorList>
    </citation>
    <scope>NUCLEOTIDE SEQUENCE [LARGE SCALE GENOMIC DNA]</scope>
    <source>
        <strain evidence="2 3">CCM 7311</strain>
    </source>
</reference>
<evidence type="ECO:0000256" key="1">
    <source>
        <dbReference type="SAM" id="Phobius"/>
    </source>
</evidence>
<dbReference type="EMBL" id="JAHZIK010001717">
    <property type="protein sequence ID" value="MBW7459578.1"/>
    <property type="molecule type" value="Genomic_DNA"/>
</dbReference>
<keyword evidence="1" id="KW-1133">Transmembrane helix</keyword>
<name>A0ABS7CF61_9BACL</name>
<gene>
    <name evidence="2" type="ORF">K0U00_36525</name>
</gene>
<evidence type="ECO:0008006" key="4">
    <source>
        <dbReference type="Google" id="ProtNLM"/>
    </source>
</evidence>
<accession>A0ABS7CF61</accession>
<keyword evidence="1" id="KW-0472">Membrane</keyword>